<dbReference type="Proteomes" id="UP000636960">
    <property type="component" value="Unassembled WGS sequence"/>
</dbReference>
<evidence type="ECO:0000313" key="2">
    <source>
        <dbReference type="Proteomes" id="UP000636960"/>
    </source>
</evidence>
<comment type="caution">
    <text evidence="1">The sequence shown here is derived from an EMBL/GenBank/DDBJ whole genome shotgun (WGS) entry which is preliminary data.</text>
</comment>
<name>A0A919K6C3_9ACTN</name>
<accession>A0A919K6C3</accession>
<reference evidence="1" key="1">
    <citation type="submission" date="2021-01" db="EMBL/GenBank/DDBJ databases">
        <title>Whole genome shotgun sequence of Actinoplanes rishiriensis NBRC 108556.</title>
        <authorList>
            <person name="Komaki H."/>
            <person name="Tamura T."/>
        </authorList>
    </citation>
    <scope>NUCLEOTIDE SEQUENCE</scope>
    <source>
        <strain evidence="1">NBRC 108556</strain>
    </source>
</reference>
<keyword evidence="2" id="KW-1185">Reference proteome</keyword>
<evidence type="ECO:0000313" key="1">
    <source>
        <dbReference type="EMBL" id="GIF00919.1"/>
    </source>
</evidence>
<organism evidence="1 2">
    <name type="scientific">Paractinoplanes rishiriensis</name>
    <dbReference type="NCBI Taxonomy" id="1050105"/>
    <lineage>
        <taxon>Bacteria</taxon>
        <taxon>Bacillati</taxon>
        <taxon>Actinomycetota</taxon>
        <taxon>Actinomycetes</taxon>
        <taxon>Micromonosporales</taxon>
        <taxon>Micromonosporaceae</taxon>
        <taxon>Paractinoplanes</taxon>
    </lineage>
</organism>
<dbReference type="AlphaFoldDB" id="A0A919K6C3"/>
<dbReference type="SUPFAM" id="SSF103486">
    <property type="entry name" value="V-type ATP synthase subunit C"/>
    <property type="match status" value="1"/>
</dbReference>
<dbReference type="RefSeq" id="WP_203789239.1">
    <property type="nucleotide sequence ID" value="NZ_BOMV01000092.1"/>
</dbReference>
<dbReference type="EMBL" id="BOMV01000092">
    <property type="protein sequence ID" value="GIF00919.1"/>
    <property type="molecule type" value="Genomic_DNA"/>
</dbReference>
<gene>
    <name evidence="1" type="ORF">Ari01nite_83830</name>
</gene>
<dbReference type="InterPro" id="IPR036079">
    <property type="entry name" value="ATPase_csu/dsu_sf"/>
</dbReference>
<sequence>MGRLAGGTWRAALERWAATSDLHALQRTFERAAIADTTALFVTGDPLGIDIPLAFTTAIEVEARNLRLLGEAAVRGIAPELVRVELVWPQEPR</sequence>
<protein>
    <submittedName>
        <fullName evidence="1">Uncharacterized protein</fullName>
    </submittedName>
</protein>
<proteinExistence type="predicted"/>